<keyword evidence="1" id="KW-0812">Transmembrane</keyword>
<feature type="transmembrane region" description="Helical" evidence="1">
    <location>
        <begin position="16"/>
        <end position="37"/>
    </location>
</feature>
<dbReference type="InterPro" id="IPR009936">
    <property type="entry name" value="DUF1468"/>
</dbReference>
<evidence type="ECO:0000313" key="4">
    <source>
        <dbReference type="Proteomes" id="UP001060275"/>
    </source>
</evidence>
<reference evidence="3" key="1">
    <citation type="submission" date="2022-06" db="EMBL/GenBank/DDBJ databases">
        <title>Devosia sp. XJ19-45 genome assembly.</title>
        <authorList>
            <person name="Li B."/>
            <person name="Cai M."/>
            <person name="Nie G."/>
            <person name="Li W."/>
        </authorList>
    </citation>
    <scope>NUCLEOTIDE SEQUENCE</scope>
    <source>
        <strain evidence="3">XJ19-45</strain>
    </source>
</reference>
<feature type="domain" description="DUF1468" evidence="2">
    <location>
        <begin position="17"/>
        <end position="139"/>
    </location>
</feature>
<protein>
    <submittedName>
        <fullName evidence="3">Tripartite tricarboxylate transporter TctB family protein</fullName>
    </submittedName>
</protein>
<gene>
    <name evidence="3" type="ORF">NF348_13100</name>
</gene>
<keyword evidence="4" id="KW-1185">Reference proteome</keyword>
<accession>A0A9Q4AQS7</accession>
<evidence type="ECO:0000256" key="1">
    <source>
        <dbReference type="SAM" id="Phobius"/>
    </source>
</evidence>
<feature type="transmembrane region" description="Helical" evidence="1">
    <location>
        <begin position="58"/>
        <end position="78"/>
    </location>
</feature>
<dbReference type="Pfam" id="PF07331">
    <property type="entry name" value="TctB"/>
    <property type="match status" value="1"/>
</dbReference>
<name>A0A9Q4AQS7_9HYPH</name>
<evidence type="ECO:0000313" key="3">
    <source>
        <dbReference type="EMBL" id="MCP8888056.1"/>
    </source>
</evidence>
<dbReference type="AlphaFoldDB" id="A0A9Q4AQS7"/>
<organism evidence="3 4">
    <name type="scientific">Devosia ureilytica</name>
    <dbReference type="NCBI Taxonomy" id="2952754"/>
    <lineage>
        <taxon>Bacteria</taxon>
        <taxon>Pseudomonadati</taxon>
        <taxon>Pseudomonadota</taxon>
        <taxon>Alphaproteobacteria</taxon>
        <taxon>Hyphomicrobiales</taxon>
        <taxon>Devosiaceae</taxon>
        <taxon>Devosia</taxon>
    </lineage>
</organism>
<proteinExistence type="predicted"/>
<comment type="caution">
    <text evidence="3">The sequence shown here is derived from an EMBL/GenBank/DDBJ whole genome shotgun (WGS) entry which is preliminary data.</text>
</comment>
<keyword evidence="1" id="KW-0472">Membrane</keyword>
<sequence length="139" mass="15562">MGEWTRVEVDFATSHLIFPTLIGIVLLILGAAILITQQREVLGSGAMWRETLSKMDKPRFFGGLGLTILYFSLMVPVGDFWPNTGMGFLLCSIPFVALTGILFMHERTLRSMVPVLIIALAGPLLVWWLFSDIFYLTLP</sequence>
<evidence type="ECO:0000259" key="2">
    <source>
        <dbReference type="Pfam" id="PF07331"/>
    </source>
</evidence>
<dbReference type="RefSeq" id="WP_254675131.1">
    <property type="nucleotide sequence ID" value="NZ_JAMWDU010000004.1"/>
</dbReference>
<dbReference type="EMBL" id="JAMWDU010000004">
    <property type="protein sequence ID" value="MCP8888056.1"/>
    <property type="molecule type" value="Genomic_DNA"/>
</dbReference>
<feature type="transmembrane region" description="Helical" evidence="1">
    <location>
        <begin position="84"/>
        <end position="104"/>
    </location>
</feature>
<keyword evidence="1" id="KW-1133">Transmembrane helix</keyword>
<feature type="transmembrane region" description="Helical" evidence="1">
    <location>
        <begin position="111"/>
        <end position="130"/>
    </location>
</feature>
<dbReference type="Proteomes" id="UP001060275">
    <property type="component" value="Unassembled WGS sequence"/>
</dbReference>